<evidence type="ECO:0000313" key="9">
    <source>
        <dbReference type="EnsemblProtists" id="EOD37127"/>
    </source>
</evidence>
<dbReference type="Gene3D" id="1.25.10.10">
    <property type="entry name" value="Leucine-rich Repeat Variant"/>
    <property type="match status" value="1"/>
</dbReference>
<accession>A0A0D3KMZ2</accession>
<dbReference type="PANTHER" id="PTHR14978">
    <property type="entry name" value="BETA-CATENIN-LIKE PROTEIN 1 NUCLEAR ASSOCIATED PROTEIN"/>
    <property type="match status" value="1"/>
</dbReference>
<evidence type="ECO:0000256" key="4">
    <source>
        <dbReference type="ARBA" id="ARBA00023054"/>
    </source>
</evidence>
<feature type="region of interest" description="Disordered" evidence="7">
    <location>
        <begin position="1"/>
        <end position="34"/>
    </location>
</feature>
<keyword evidence="4 6" id="KW-0175">Coiled coil</keyword>
<feature type="compositionally biased region" description="Low complexity" evidence="7">
    <location>
        <begin position="604"/>
        <end position="615"/>
    </location>
</feature>
<feature type="compositionally biased region" description="Polar residues" evidence="7">
    <location>
        <begin position="9"/>
        <end position="19"/>
    </location>
</feature>
<organism evidence="9 10">
    <name type="scientific">Emiliania huxleyi (strain CCMP1516)</name>
    <dbReference type="NCBI Taxonomy" id="280463"/>
    <lineage>
        <taxon>Eukaryota</taxon>
        <taxon>Haptista</taxon>
        <taxon>Haptophyta</taxon>
        <taxon>Prymnesiophyceae</taxon>
        <taxon>Isochrysidales</taxon>
        <taxon>Noelaerhabdaceae</taxon>
        <taxon>Emiliania</taxon>
    </lineage>
</organism>
<dbReference type="GO" id="GO:0010467">
    <property type="term" value="P:gene expression"/>
    <property type="evidence" value="ECO:0007669"/>
    <property type="project" value="UniProtKB-ARBA"/>
</dbReference>
<reference evidence="9" key="2">
    <citation type="submission" date="2024-10" db="UniProtKB">
        <authorList>
            <consortium name="EnsemblProtists"/>
        </authorList>
    </citation>
    <scope>IDENTIFICATION</scope>
</reference>
<dbReference type="InterPro" id="IPR011989">
    <property type="entry name" value="ARM-like"/>
</dbReference>
<dbReference type="PANTHER" id="PTHR14978:SF0">
    <property type="entry name" value="BETA-CATENIN-LIKE PROTEIN 1"/>
    <property type="match status" value="1"/>
</dbReference>
<comment type="subcellular location">
    <subcellularLocation>
        <location evidence="1">Nucleus</location>
    </subcellularLocation>
</comment>
<dbReference type="SMART" id="SM01156">
    <property type="entry name" value="DUF1716"/>
    <property type="match status" value="1"/>
</dbReference>
<dbReference type="Pfam" id="PF08216">
    <property type="entry name" value="CTNNBL"/>
    <property type="match status" value="2"/>
</dbReference>
<dbReference type="PaxDb" id="2903-EOD37127"/>
<feature type="domain" description="Beta-catenin-like protein 1 N-terminal" evidence="8">
    <location>
        <begin position="34"/>
        <end position="144"/>
    </location>
</feature>
<keyword evidence="10" id="KW-1185">Reference proteome</keyword>
<dbReference type="OMA" id="TDWREQE"/>
<keyword evidence="5" id="KW-0539">Nucleus</keyword>
<evidence type="ECO:0000256" key="6">
    <source>
        <dbReference type="SAM" id="Coils"/>
    </source>
</evidence>
<evidence type="ECO:0000313" key="10">
    <source>
        <dbReference type="Proteomes" id="UP000013827"/>
    </source>
</evidence>
<evidence type="ECO:0000256" key="2">
    <source>
        <dbReference type="ARBA" id="ARBA00022553"/>
    </source>
</evidence>
<dbReference type="InterPro" id="IPR039678">
    <property type="entry name" value="CTNNBL1"/>
</dbReference>
<dbReference type="InterPro" id="IPR016024">
    <property type="entry name" value="ARM-type_fold"/>
</dbReference>
<dbReference type="GO" id="GO:0005681">
    <property type="term" value="C:spliceosomal complex"/>
    <property type="evidence" value="ECO:0007669"/>
    <property type="project" value="TreeGrafter"/>
</dbReference>
<feature type="coiled-coil region" evidence="6">
    <location>
        <begin position="35"/>
        <end position="62"/>
    </location>
</feature>
<dbReference type="InterPro" id="IPR013180">
    <property type="entry name" value="CTNNBL1_N"/>
</dbReference>
<dbReference type="eggNOG" id="KOG2734">
    <property type="taxonomic scope" value="Eukaryota"/>
</dbReference>
<dbReference type="HOGENOM" id="CLU_017098_1_0_1"/>
<name>A0A0D3KMZ2_EMIH1</name>
<dbReference type="STRING" id="2903.R1DQ24"/>
<dbReference type="Proteomes" id="UP000013827">
    <property type="component" value="Unassembled WGS sequence"/>
</dbReference>
<dbReference type="EnsemblProtists" id="EOD37127">
    <property type="protein sequence ID" value="EOD37127"/>
    <property type="gene ID" value="EMIHUDRAFT_467087"/>
</dbReference>
<feature type="region of interest" description="Disordered" evidence="7">
    <location>
        <begin position="583"/>
        <end position="615"/>
    </location>
</feature>
<evidence type="ECO:0000256" key="5">
    <source>
        <dbReference type="ARBA" id="ARBA00023242"/>
    </source>
</evidence>
<reference evidence="10" key="1">
    <citation type="journal article" date="2013" name="Nature">
        <title>Pan genome of the phytoplankton Emiliania underpins its global distribution.</title>
        <authorList>
            <person name="Read B.A."/>
            <person name="Kegel J."/>
            <person name="Klute M.J."/>
            <person name="Kuo A."/>
            <person name="Lefebvre S.C."/>
            <person name="Maumus F."/>
            <person name="Mayer C."/>
            <person name="Miller J."/>
            <person name="Monier A."/>
            <person name="Salamov A."/>
            <person name="Young J."/>
            <person name="Aguilar M."/>
            <person name="Claverie J.M."/>
            <person name="Frickenhaus S."/>
            <person name="Gonzalez K."/>
            <person name="Herman E.K."/>
            <person name="Lin Y.C."/>
            <person name="Napier J."/>
            <person name="Ogata H."/>
            <person name="Sarno A.F."/>
            <person name="Shmutz J."/>
            <person name="Schroeder D."/>
            <person name="de Vargas C."/>
            <person name="Verret F."/>
            <person name="von Dassow P."/>
            <person name="Valentin K."/>
            <person name="Van de Peer Y."/>
            <person name="Wheeler G."/>
            <person name="Dacks J.B."/>
            <person name="Delwiche C.F."/>
            <person name="Dyhrman S.T."/>
            <person name="Glockner G."/>
            <person name="John U."/>
            <person name="Richards T."/>
            <person name="Worden A.Z."/>
            <person name="Zhang X."/>
            <person name="Grigoriev I.V."/>
            <person name="Allen A.E."/>
            <person name="Bidle K."/>
            <person name="Borodovsky M."/>
            <person name="Bowler C."/>
            <person name="Brownlee C."/>
            <person name="Cock J.M."/>
            <person name="Elias M."/>
            <person name="Gladyshev V.N."/>
            <person name="Groth M."/>
            <person name="Guda C."/>
            <person name="Hadaegh A."/>
            <person name="Iglesias-Rodriguez M.D."/>
            <person name="Jenkins J."/>
            <person name="Jones B.M."/>
            <person name="Lawson T."/>
            <person name="Leese F."/>
            <person name="Lindquist E."/>
            <person name="Lobanov A."/>
            <person name="Lomsadze A."/>
            <person name="Malik S.B."/>
            <person name="Marsh M.E."/>
            <person name="Mackinder L."/>
            <person name="Mock T."/>
            <person name="Mueller-Roeber B."/>
            <person name="Pagarete A."/>
            <person name="Parker M."/>
            <person name="Probert I."/>
            <person name="Quesneville H."/>
            <person name="Raines C."/>
            <person name="Rensing S.A."/>
            <person name="Riano-Pachon D.M."/>
            <person name="Richier S."/>
            <person name="Rokitta S."/>
            <person name="Shiraiwa Y."/>
            <person name="Soanes D.M."/>
            <person name="van der Giezen M."/>
            <person name="Wahlund T.M."/>
            <person name="Williams B."/>
            <person name="Wilson W."/>
            <person name="Wolfe G."/>
            <person name="Wurch L.L."/>
        </authorList>
    </citation>
    <scope>NUCLEOTIDE SEQUENCE</scope>
</reference>
<dbReference type="FunFam" id="1.25.10.10:FF:001136">
    <property type="entry name" value="Beta-catenin-like protein 1"/>
    <property type="match status" value="1"/>
</dbReference>
<dbReference type="RefSeq" id="XP_005789556.1">
    <property type="nucleotide sequence ID" value="XM_005789499.1"/>
</dbReference>
<evidence type="ECO:0000259" key="8">
    <source>
        <dbReference type="SMART" id="SM01156"/>
    </source>
</evidence>
<sequence length="615" mass="66658">MQGLRELESLQQRPVSSADEQPPAKRARPGSGKAALEAAELLARAERELEESQVEVAAVDENGMKAMVLAVERRINDNMALRMKYPDRPEKFMDSELELFSHLKRLHVLATAPELFPTFVRTKCVSSLLGLLMHENSDISIDVVDLLHEMADADGADPDDVKALADALVEHGAPAALMEHLKRLDEAVDEESRAVHQSLGIFEALLEASPELSAPLARDAGLMSWLLGRIKLRPFHANKLYATELLAVLLQQNAPNQALFGEEGGVLALLTATSYYKRREPQALEEAELVENMYDCLCSALHAPANQTLFLKAEGIELMILTLKERRFAAQGALRALSASLARNGANCERFVDIRGFKTLFPLVGAAPPPPPAFAKSSEEKRTAQLAHDEHCASLLVTLLHQLTGERRRRHNATSPPASIARAGLTAVAERPSTIPPEYRIPLLGKLAEGDCEKLERLLRLHFSYTERVELAAEAALAVSEVGRGGEEDEDELDDALYLARTGAGLRTLQLVDTALCYVAGSRAKPLLGRLLHGLYEGGASLHSVWGNADEHLKTCDGGDEPLPDAAEQRSVSEMGEAVRALLSRYKSADDAEGEGGDDRGEGSADAAASSAGPE</sequence>
<keyword evidence="3" id="KW-0677">Repeat</keyword>
<proteinExistence type="predicted"/>
<dbReference type="AlphaFoldDB" id="A0A0D3KMZ2"/>
<dbReference type="GeneID" id="17282397"/>
<protein>
    <recommendedName>
        <fullName evidence="8">Beta-catenin-like protein 1 N-terminal domain-containing protein</fullName>
    </recommendedName>
</protein>
<dbReference type="KEGG" id="ehx:EMIHUDRAFT_467087"/>
<dbReference type="SUPFAM" id="SSF48371">
    <property type="entry name" value="ARM repeat"/>
    <property type="match status" value="1"/>
</dbReference>
<evidence type="ECO:0000256" key="1">
    <source>
        <dbReference type="ARBA" id="ARBA00004123"/>
    </source>
</evidence>
<evidence type="ECO:0000256" key="3">
    <source>
        <dbReference type="ARBA" id="ARBA00022737"/>
    </source>
</evidence>
<keyword evidence="2" id="KW-0597">Phosphoprotein</keyword>
<evidence type="ECO:0000256" key="7">
    <source>
        <dbReference type="SAM" id="MobiDB-lite"/>
    </source>
</evidence>